<dbReference type="Proteomes" id="UP000278807">
    <property type="component" value="Unassembled WGS sequence"/>
</dbReference>
<sequence length="66" mass="7760">MEMLYQNPIFFQQTFHKEPSQGALFFNLFINNIAESVRSVTTIKCLSYADYLVLWHSAPNKRSEED</sequence>
<reference evidence="1 2" key="2">
    <citation type="submission" date="2018-11" db="EMBL/GenBank/DDBJ databases">
        <authorList>
            <consortium name="Pathogen Informatics"/>
        </authorList>
    </citation>
    <scope>NUCLEOTIDE SEQUENCE [LARGE SCALE GENOMIC DNA]</scope>
</reference>
<evidence type="ECO:0000313" key="3">
    <source>
        <dbReference type="WBParaSite" id="HNAJ_0000254801-mRNA-1"/>
    </source>
</evidence>
<gene>
    <name evidence="1" type="ORF">HNAJ_LOCUS2547</name>
</gene>
<protein>
    <submittedName>
        <fullName evidence="3">Reverse transcriptase domain-containing protein</fullName>
    </submittedName>
</protein>
<reference evidence="3" key="1">
    <citation type="submission" date="2017-02" db="UniProtKB">
        <authorList>
            <consortium name="WormBaseParasite"/>
        </authorList>
    </citation>
    <scope>IDENTIFICATION</scope>
</reference>
<organism evidence="3">
    <name type="scientific">Rodentolepis nana</name>
    <name type="common">Dwarf tapeworm</name>
    <name type="synonym">Hymenolepis nana</name>
    <dbReference type="NCBI Taxonomy" id="102285"/>
    <lineage>
        <taxon>Eukaryota</taxon>
        <taxon>Metazoa</taxon>
        <taxon>Spiralia</taxon>
        <taxon>Lophotrochozoa</taxon>
        <taxon>Platyhelminthes</taxon>
        <taxon>Cestoda</taxon>
        <taxon>Eucestoda</taxon>
        <taxon>Cyclophyllidea</taxon>
        <taxon>Hymenolepididae</taxon>
        <taxon>Rodentolepis</taxon>
    </lineage>
</organism>
<evidence type="ECO:0000313" key="2">
    <source>
        <dbReference type="Proteomes" id="UP000278807"/>
    </source>
</evidence>
<dbReference type="WBParaSite" id="HNAJ_0000254801-mRNA-1">
    <property type="protein sequence ID" value="HNAJ_0000254801-mRNA-1"/>
    <property type="gene ID" value="HNAJ_0000254801"/>
</dbReference>
<dbReference type="OrthoDB" id="6243574at2759"/>
<dbReference type="EMBL" id="UZAE01001265">
    <property type="protein sequence ID" value="VDN98406.1"/>
    <property type="molecule type" value="Genomic_DNA"/>
</dbReference>
<name>A0A0R3T660_RODNA</name>
<evidence type="ECO:0000313" key="1">
    <source>
        <dbReference type="EMBL" id="VDN98406.1"/>
    </source>
</evidence>
<dbReference type="AlphaFoldDB" id="A0A0R3T660"/>
<proteinExistence type="predicted"/>
<accession>A0A0R3T660</accession>
<keyword evidence="2" id="KW-1185">Reference proteome</keyword>